<dbReference type="SUPFAM" id="SSF50978">
    <property type="entry name" value="WD40 repeat-like"/>
    <property type="match status" value="1"/>
</dbReference>
<keyword evidence="3" id="KW-1185">Reference proteome</keyword>
<dbReference type="RefSeq" id="XP_001014854.2">
    <property type="nucleotide sequence ID" value="XM_001014854.3"/>
</dbReference>
<reference evidence="3" key="1">
    <citation type="journal article" date="2006" name="PLoS Biol.">
        <title>Macronuclear genome sequence of the ciliate Tetrahymena thermophila, a model eukaryote.</title>
        <authorList>
            <person name="Eisen J.A."/>
            <person name="Coyne R.S."/>
            <person name="Wu M."/>
            <person name="Wu D."/>
            <person name="Thiagarajan M."/>
            <person name="Wortman J.R."/>
            <person name="Badger J.H."/>
            <person name="Ren Q."/>
            <person name="Amedeo P."/>
            <person name="Jones K.M."/>
            <person name="Tallon L.J."/>
            <person name="Delcher A.L."/>
            <person name="Salzberg S.L."/>
            <person name="Silva J.C."/>
            <person name="Haas B.J."/>
            <person name="Majoros W.H."/>
            <person name="Farzad M."/>
            <person name="Carlton J.M."/>
            <person name="Smith R.K. Jr."/>
            <person name="Garg J."/>
            <person name="Pearlman R.E."/>
            <person name="Karrer K.M."/>
            <person name="Sun L."/>
            <person name="Manning G."/>
            <person name="Elde N.C."/>
            <person name="Turkewitz A.P."/>
            <person name="Asai D.J."/>
            <person name="Wilkes D.E."/>
            <person name="Wang Y."/>
            <person name="Cai H."/>
            <person name="Collins K."/>
            <person name="Stewart B.A."/>
            <person name="Lee S.R."/>
            <person name="Wilamowska K."/>
            <person name="Weinberg Z."/>
            <person name="Ruzzo W.L."/>
            <person name="Wloga D."/>
            <person name="Gaertig J."/>
            <person name="Frankel J."/>
            <person name="Tsao C.-C."/>
            <person name="Gorovsky M.A."/>
            <person name="Keeling P.J."/>
            <person name="Waller R.F."/>
            <person name="Patron N.J."/>
            <person name="Cherry J.M."/>
            <person name="Stover N.A."/>
            <person name="Krieger C.J."/>
            <person name="del Toro C."/>
            <person name="Ryder H.F."/>
            <person name="Williamson S.C."/>
            <person name="Barbeau R.A."/>
            <person name="Hamilton E.P."/>
            <person name="Orias E."/>
        </authorList>
    </citation>
    <scope>NUCLEOTIDE SEQUENCE [LARGE SCALE GENOMIC DNA]</scope>
    <source>
        <strain evidence="3">SB210</strain>
    </source>
</reference>
<sequence length="907" mass="103702">MSNQNLDCQLICNEHHNQAINFIDIGNYSSKKLLCSKCMKQNRYVDELDVIPFSKFQQCMKIIENDFWDLSDSQFSKDEVLQAFNGRNLEEKLNLMSKEENLLSQQFRAKIYGQIQEAYDQFIKSLQEQINNFRYELQENLKNMLSVFIQNKLKSTDQSKIATIIVQKIDESKSYSEIEELIKQLHSGKLELKFILDDLNTTQAQIQQTLQQLLDNQKKVFENSKNSLNSILPPTKTDSKSEPKLENFLRSNIINSCNLNNTHESPLKFMRLNQLKLQGNCGSSSLNGSLNNTKLISPISPQKIANQYQTPQNYINSSTLSLNNNQKQSIATNNKVNTQQRQFFKERFINSLNTLNTICEKKINNQQIISPRAKNNDSLSRIPQDLDSLSEIRNHTSSNLSSLNDQSENSLQINKLSARGHSENKVNKDEKRALIDSLYYTSNYNNTTAHEGQGLKLNDTNKNDKYSSLQCSRPKQNLQPLTIQSQPNLLGHNHTNSLIHLASPVKKQEQAQSKSEQSSPQSNYTICKSKISQDNVTCALKMKNDIIVTGTQDGYILACEVSQPLSEDQETQDIIFKQKVRAHRYVTHLTQCPSNNDMFFSVGQFKENSSSIKLWNLGNNCHITEVAELRDFHPAPIDQIIVLKEELTKDVAPINKNSKDQKEEEINEDRTAAVKPLVTVITLATFSKSDSLKIWNITYRNGTLQNGVVQKIIDISLKNLSIQSHLLRIEDQLYISNANRIYGYSFNEDYSVIKKEIQVDLFIEKSDFIQFLSNSNNLICAFSKQQQVVVLDNELKLKKPAANLIKLLIQHNNKLEPEKIFFNNLIALNHDHFGFGFKYDKNSYKVAILNGATCKAKAIIESFENPISFAFGMSSDNKILLIEANKVIKIQKSWVNNNKINISFKNN</sequence>
<feature type="compositionally biased region" description="Low complexity" evidence="1">
    <location>
        <begin position="510"/>
        <end position="522"/>
    </location>
</feature>
<dbReference type="EMBL" id="GG662712">
    <property type="protein sequence ID" value="EAR94462.2"/>
    <property type="molecule type" value="Genomic_DNA"/>
</dbReference>
<organism evidence="2 3">
    <name type="scientific">Tetrahymena thermophila (strain SB210)</name>
    <dbReference type="NCBI Taxonomy" id="312017"/>
    <lineage>
        <taxon>Eukaryota</taxon>
        <taxon>Sar</taxon>
        <taxon>Alveolata</taxon>
        <taxon>Ciliophora</taxon>
        <taxon>Intramacronucleata</taxon>
        <taxon>Oligohymenophorea</taxon>
        <taxon>Hymenostomatida</taxon>
        <taxon>Tetrahymenina</taxon>
        <taxon>Tetrahymenidae</taxon>
        <taxon>Tetrahymena</taxon>
    </lineage>
</organism>
<dbReference type="GeneID" id="7829143"/>
<dbReference type="InterPro" id="IPR036322">
    <property type="entry name" value="WD40_repeat_dom_sf"/>
</dbReference>
<feature type="region of interest" description="Disordered" evidence="1">
    <location>
        <begin position="503"/>
        <end position="523"/>
    </location>
</feature>
<accession>Q23D32</accession>
<feature type="compositionally biased region" description="Polar residues" evidence="1">
    <location>
        <begin position="466"/>
        <end position="479"/>
    </location>
</feature>
<evidence type="ECO:0000313" key="3">
    <source>
        <dbReference type="Proteomes" id="UP000009168"/>
    </source>
</evidence>
<dbReference type="HOGENOM" id="CLU_320177_0_0_1"/>
<gene>
    <name evidence="2" type="ORF">TTHERM_00050580</name>
</gene>
<name>Q23D32_TETTS</name>
<dbReference type="KEGG" id="tet:TTHERM_00050580"/>
<proteinExistence type="predicted"/>
<dbReference type="AlphaFoldDB" id="Q23D32"/>
<evidence type="ECO:0000256" key="1">
    <source>
        <dbReference type="SAM" id="MobiDB-lite"/>
    </source>
</evidence>
<protein>
    <submittedName>
        <fullName evidence="2">Uncharacterized protein</fullName>
    </submittedName>
</protein>
<feature type="region of interest" description="Disordered" evidence="1">
    <location>
        <begin position="446"/>
        <end position="479"/>
    </location>
</feature>
<evidence type="ECO:0000313" key="2">
    <source>
        <dbReference type="EMBL" id="EAR94462.2"/>
    </source>
</evidence>
<dbReference type="InParanoid" id="Q23D32"/>
<dbReference type="Proteomes" id="UP000009168">
    <property type="component" value="Unassembled WGS sequence"/>
</dbReference>